<evidence type="ECO:0000313" key="2">
    <source>
        <dbReference type="EMBL" id="KTW18351.1"/>
    </source>
</evidence>
<gene>
    <name evidence="2" type="ORF">NS258_00140</name>
    <name evidence="1" type="ORF">NS319_00165</name>
</gene>
<dbReference type="EMBL" id="LDTC01000002">
    <property type="protein sequence ID" value="KTW18351.1"/>
    <property type="molecule type" value="Genomic_DNA"/>
</dbReference>
<comment type="caution">
    <text evidence="1">The sequence shown here is derived from an EMBL/GenBank/DDBJ whole genome shotgun (WGS) entry which is preliminary data.</text>
</comment>
<name>A0A147I9P6_9SPHN</name>
<dbReference type="Proteomes" id="UP000072867">
    <property type="component" value="Unassembled WGS sequence"/>
</dbReference>
<evidence type="ECO:0000313" key="4">
    <source>
        <dbReference type="Proteomes" id="UP000074410"/>
    </source>
</evidence>
<dbReference type="RefSeq" id="WP_058715122.1">
    <property type="nucleotide sequence ID" value="NZ_LDTC01000002.1"/>
</dbReference>
<organism evidence="1 3">
    <name type="scientific">Sphingomonas sanguinis</name>
    <dbReference type="NCBI Taxonomy" id="33051"/>
    <lineage>
        <taxon>Bacteria</taxon>
        <taxon>Pseudomonadati</taxon>
        <taxon>Pseudomonadota</taxon>
        <taxon>Alphaproteobacteria</taxon>
        <taxon>Sphingomonadales</taxon>
        <taxon>Sphingomonadaceae</taxon>
        <taxon>Sphingomonas</taxon>
    </lineage>
</organism>
<reference evidence="3 4" key="1">
    <citation type="journal article" date="2016" name="Front. Microbiol.">
        <title>Genomic Resource of Rice Seed Associated Bacteria.</title>
        <authorList>
            <person name="Midha S."/>
            <person name="Bansal K."/>
            <person name="Sharma S."/>
            <person name="Kumar N."/>
            <person name="Patil P.P."/>
            <person name="Chaudhry V."/>
            <person name="Patil P.B."/>
        </authorList>
    </citation>
    <scope>NUCLEOTIDE SEQUENCE [LARGE SCALE GENOMIC DNA]</scope>
    <source>
        <strain evidence="2 4">NS258</strain>
        <strain evidence="1 3">NS319</strain>
    </source>
</reference>
<sequence>MDFDQLLIRFFGTEDIGDLSPDQLSAGIDRLRVQFGLERDSGRRFALWCLAYMLGVAPDLDDAFDDEADKEAARDFMDTIDREMDEDED</sequence>
<dbReference type="PATRIC" id="fig|33051.3.peg.1333"/>
<dbReference type="EMBL" id="LDTD01000002">
    <property type="protein sequence ID" value="KTT76339.1"/>
    <property type="molecule type" value="Genomic_DNA"/>
</dbReference>
<dbReference type="Proteomes" id="UP000074410">
    <property type="component" value="Unassembled WGS sequence"/>
</dbReference>
<protein>
    <submittedName>
        <fullName evidence="1">Uncharacterized protein</fullName>
    </submittedName>
</protein>
<dbReference type="AlphaFoldDB" id="A0A147I9P6"/>
<proteinExistence type="predicted"/>
<evidence type="ECO:0000313" key="3">
    <source>
        <dbReference type="Proteomes" id="UP000072867"/>
    </source>
</evidence>
<evidence type="ECO:0000313" key="1">
    <source>
        <dbReference type="EMBL" id="KTT76339.1"/>
    </source>
</evidence>
<accession>A0A147I9P6</accession>